<comment type="subunit">
    <text evidence="9">Homodimer.</text>
</comment>
<evidence type="ECO:0000256" key="4">
    <source>
        <dbReference type="ARBA" id="ARBA00022741"/>
    </source>
</evidence>
<keyword evidence="2 9" id="KW-0436">Ligase</keyword>
<feature type="binding site" evidence="9">
    <location>
        <position position="117"/>
    </location>
    <ligand>
        <name>Mg(2+)</name>
        <dbReference type="ChEBI" id="CHEBI:18420"/>
    </ligand>
</feature>
<keyword evidence="5 9" id="KW-0093">Biotin biosynthesis</keyword>
<dbReference type="GO" id="GO:0004141">
    <property type="term" value="F:dethiobiotin synthase activity"/>
    <property type="evidence" value="ECO:0007669"/>
    <property type="project" value="UniProtKB-UniRule"/>
</dbReference>
<dbReference type="GO" id="GO:0005829">
    <property type="term" value="C:cytosol"/>
    <property type="evidence" value="ECO:0007669"/>
    <property type="project" value="TreeGrafter"/>
</dbReference>
<keyword evidence="3 9" id="KW-0479">Metal-binding</keyword>
<gene>
    <name evidence="9" type="primary">bioD</name>
    <name evidence="10" type="ORF">DES32_1648</name>
</gene>
<dbReference type="InterPro" id="IPR004472">
    <property type="entry name" value="DTB_synth_BioD"/>
</dbReference>
<comment type="caution">
    <text evidence="9">Lacks conserved residue(s) required for the propagation of feature annotation.</text>
</comment>
<feature type="binding site" evidence="9">
    <location>
        <begin position="177"/>
        <end position="178"/>
    </location>
    <ligand>
        <name>ATP</name>
        <dbReference type="ChEBI" id="CHEBI:30616"/>
    </ligand>
</feature>
<keyword evidence="4 9" id="KW-0547">Nucleotide-binding</keyword>
<dbReference type="NCBIfam" id="TIGR00347">
    <property type="entry name" value="bioD"/>
    <property type="match status" value="1"/>
</dbReference>
<evidence type="ECO:0000256" key="2">
    <source>
        <dbReference type="ARBA" id="ARBA00022598"/>
    </source>
</evidence>
<dbReference type="InterPro" id="IPR027417">
    <property type="entry name" value="P-loop_NTPase"/>
</dbReference>
<feature type="binding site" evidence="9">
    <location>
        <position position="52"/>
    </location>
    <ligand>
        <name>ATP</name>
        <dbReference type="ChEBI" id="CHEBI:30616"/>
    </ligand>
</feature>
<organism evidence="10 11">
    <name type="scientific">Methylovirgula ligni</name>
    <dbReference type="NCBI Taxonomy" id="569860"/>
    <lineage>
        <taxon>Bacteria</taxon>
        <taxon>Pseudomonadati</taxon>
        <taxon>Pseudomonadota</taxon>
        <taxon>Alphaproteobacteria</taxon>
        <taxon>Hyphomicrobiales</taxon>
        <taxon>Beijerinckiaceae</taxon>
        <taxon>Methylovirgula</taxon>
    </lineage>
</organism>
<evidence type="ECO:0000256" key="6">
    <source>
        <dbReference type="ARBA" id="ARBA00022840"/>
    </source>
</evidence>
<feature type="binding site" evidence="9">
    <location>
        <position position="52"/>
    </location>
    <ligand>
        <name>Mg(2+)</name>
        <dbReference type="ChEBI" id="CHEBI:18420"/>
    </ligand>
</feature>
<dbReference type="RefSeq" id="WP_115836395.1">
    <property type="nucleotide sequence ID" value="NZ_CP025086.1"/>
</dbReference>
<dbReference type="OrthoDB" id="9802097at2"/>
<dbReference type="CDD" id="cd03109">
    <property type="entry name" value="DTBS"/>
    <property type="match status" value="1"/>
</dbReference>
<evidence type="ECO:0000256" key="7">
    <source>
        <dbReference type="ARBA" id="ARBA00022842"/>
    </source>
</evidence>
<dbReference type="EMBL" id="QUMO01000002">
    <property type="protein sequence ID" value="REF88009.1"/>
    <property type="molecule type" value="Genomic_DNA"/>
</dbReference>
<comment type="similarity">
    <text evidence="9">Belongs to the dethiobiotin synthetase family.</text>
</comment>
<evidence type="ECO:0000256" key="5">
    <source>
        <dbReference type="ARBA" id="ARBA00022756"/>
    </source>
</evidence>
<keyword evidence="1 9" id="KW-0963">Cytoplasm</keyword>
<dbReference type="GO" id="GO:0009102">
    <property type="term" value="P:biotin biosynthetic process"/>
    <property type="evidence" value="ECO:0007669"/>
    <property type="project" value="UniProtKB-UniRule"/>
</dbReference>
<comment type="catalytic activity">
    <reaction evidence="8">
        <text>(7R,8S)-8-amino-7-(carboxyamino)nonanoate + ATP = (4R,5S)-dethiobiotin + ADP + phosphate + H(+)</text>
        <dbReference type="Rhea" id="RHEA:63684"/>
        <dbReference type="ChEBI" id="CHEBI:15378"/>
        <dbReference type="ChEBI" id="CHEBI:30616"/>
        <dbReference type="ChEBI" id="CHEBI:43474"/>
        <dbReference type="ChEBI" id="CHEBI:149470"/>
        <dbReference type="ChEBI" id="CHEBI:149473"/>
        <dbReference type="ChEBI" id="CHEBI:456216"/>
    </reaction>
</comment>
<dbReference type="EC" id="6.3.3.3" evidence="9"/>
<comment type="pathway">
    <text evidence="9">Cofactor biosynthesis; biotin biosynthesis; biotin from 7,8-diaminononanoate: step 1/2.</text>
</comment>
<keyword evidence="6 9" id="KW-0067">ATP-binding</keyword>
<evidence type="ECO:0000256" key="8">
    <source>
        <dbReference type="ARBA" id="ARBA00047386"/>
    </source>
</evidence>
<comment type="subcellular location">
    <subcellularLocation>
        <location evidence="9">Cytoplasm</location>
    </subcellularLocation>
</comment>
<accession>A0A3D9Z3U5</accession>
<keyword evidence="11" id="KW-1185">Reference proteome</keyword>
<dbReference type="Proteomes" id="UP000256900">
    <property type="component" value="Unassembled WGS sequence"/>
</dbReference>
<dbReference type="UniPathway" id="UPA00078">
    <property type="reaction ID" value="UER00161"/>
</dbReference>
<dbReference type="PANTHER" id="PTHR43210">
    <property type="entry name" value="DETHIOBIOTIN SYNTHETASE"/>
    <property type="match status" value="1"/>
</dbReference>
<feature type="binding site" evidence="9">
    <location>
        <position position="41"/>
    </location>
    <ligand>
        <name>substrate</name>
    </ligand>
</feature>
<dbReference type="PANTHER" id="PTHR43210:SF2">
    <property type="entry name" value="ATP-DEPENDENT DETHIOBIOTIN SYNTHETASE BIOD 2"/>
    <property type="match status" value="1"/>
</dbReference>
<evidence type="ECO:0000256" key="1">
    <source>
        <dbReference type="ARBA" id="ARBA00022490"/>
    </source>
</evidence>
<evidence type="ECO:0000256" key="3">
    <source>
        <dbReference type="ARBA" id="ARBA00022723"/>
    </source>
</evidence>
<dbReference type="GO" id="GO:0000287">
    <property type="term" value="F:magnesium ion binding"/>
    <property type="evidence" value="ECO:0007669"/>
    <property type="project" value="UniProtKB-UniRule"/>
</dbReference>
<feature type="binding site" evidence="9">
    <location>
        <begin position="117"/>
        <end position="120"/>
    </location>
    <ligand>
        <name>ATP</name>
        <dbReference type="ChEBI" id="CHEBI:30616"/>
    </ligand>
</feature>
<dbReference type="HAMAP" id="MF_00336">
    <property type="entry name" value="BioD"/>
    <property type="match status" value="1"/>
</dbReference>
<keyword evidence="7 9" id="KW-0460">Magnesium</keyword>
<dbReference type="PIRSF" id="PIRSF006755">
    <property type="entry name" value="DTB_synth"/>
    <property type="match status" value="1"/>
</dbReference>
<feature type="binding site" evidence="9">
    <location>
        <position position="16"/>
    </location>
    <ligand>
        <name>Mg(2+)</name>
        <dbReference type="ChEBI" id="CHEBI:18420"/>
    </ligand>
</feature>
<feature type="active site" evidence="9">
    <location>
        <position position="37"/>
    </location>
</feature>
<evidence type="ECO:0000313" key="11">
    <source>
        <dbReference type="Proteomes" id="UP000256900"/>
    </source>
</evidence>
<protein>
    <recommendedName>
        <fullName evidence="9">ATP-dependent dethiobiotin synthetase BioD</fullName>
        <ecNumber evidence="9">6.3.3.3</ecNumber>
    </recommendedName>
    <alternativeName>
        <fullName evidence="9">DTB synthetase</fullName>
        <shortName evidence="9">DTBS</shortName>
    </alternativeName>
    <alternativeName>
        <fullName evidence="9">Dethiobiotin synthase</fullName>
    </alternativeName>
</protein>
<feature type="binding site" evidence="9">
    <location>
        <begin position="211"/>
        <end position="213"/>
    </location>
    <ligand>
        <name>ATP</name>
        <dbReference type="ChEBI" id="CHEBI:30616"/>
    </ligand>
</feature>
<comment type="catalytic activity">
    <reaction evidence="9">
        <text>(7R,8S)-7,8-diammoniononanoate + CO2 + ATP = (4R,5S)-dethiobiotin + ADP + phosphate + 3 H(+)</text>
        <dbReference type="Rhea" id="RHEA:15805"/>
        <dbReference type="ChEBI" id="CHEBI:15378"/>
        <dbReference type="ChEBI" id="CHEBI:16526"/>
        <dbReference type="ChEBI" id="CHEBI:30616"/>
        <dbReference type="ChEBI" id="CHEBI:43474"/>
        <dbReference type="ChEBI" id="CHEBI:149469"/>
        <dbReference type="ChEBI" id="CHEBI:149473"/>
        <dbReference type="ChEBI" id="CHEBI:456216"/>
        <dbReference type="EC" id="6.3.3.3"/>
    </reaction>
</comment>
<reference evidence="10 11" key="1">
    <citation type="submission" date="2018-08" db="EMBL/GenBank/DDBJ databases">
        <title>Genomic Encyclopedia of Type Strains, Phase IV (KMG-IV): sequencing the most valuable type-strain genomes for metagenomic binning, comparative biology and taxonomic classification.</title>
        <authorList>
            <person name="Goeker M."/>
        </authorList>
    </citation>
    <scope>NUCLEOTIDE SEQUENCE [LARGE SCALE GENOMIC DNA]</scope>
    <source>
        <strain evidence="10 11">BW863</strain>
    </source>
</reference>
<evidence type="ECO:0000313" key="10">
    <source>
        <dbReference type="EMBL" id="REF88009.1"/>
    </source>
</evidence>
<comment type="function">
    <text evidence="9">Catalyzes a mechanistically unusual reaction, the ATP-dependent insertion of CO2 between the N7 and N8 nitrogen atoms of 7,8-diaminopelargonic acid (DAPA, also called 7,8-diammoniononanoate) to form a ureido ring.</text>
</comment>
<dbReference type="Pfam" id="PF13500">
    <property type="entry name" value="AAA_26"/>
    <property type="match status" value="1"/>
</dbReference>
<name>A0A3D9Z3U5_9HYPH</name>
<dbReference type="SUPFAM" id="SSF52540">
    <property type="entry name" value="P-loop containing nucleoside triphosphate hydrolases"/>
    <property type="match status" value="1"/>
</dbReference>
<dbReference type="GO" id="GO:0005524">
    <property type="term" value="F:ATP binding"/>
    <property type="evidence" value="ECO:0007669"/>
    <property type="project" value="UniProtKB-UniRule"/>
</dbReference>
<comment type="caution">
    <text evidence="10">The sequence shown here is derived from an EMBL/GenBank/DDBJ whole genome shotgun (WGS) entry which is preliminary data.</text>
</comment>
<feature type="binding site" evidence="9">
    <location>
        <begin position="12"/>
        <end position="17"/>
    </location>
    <ligand>
        <name>ATP</name>
        <dbReference type="ChEBI" id="CHEBI:30616"/>
    </ligand>
</feature>
<proteinExistence type="inferred from homology"/>
<evidence type="ECO:0000256" key="9">
    <source>
        <dbReference type="HAMAP-Rule" id="MF_00336"/>
    </source>
</evidence>
<dbReference type="Gene3D" id="3.40.50.300">
    <property type="entry name" value="P-loop containing nucleotide triphosphate hydrolases"/>
    <property type="match status" value="1"/>
</dbReference>
<sequence>MSAFFITATGTDIGKTYVAAGLIATLRRRGRKIIALKPVVSGFDAQNFVASDPAALLAACGQKPTLDAIAKISPWRFAAPLSPDQAAALEGRTIDVAAVRRFYADSIASAEDVVIVEGIGGLMVPLDARHTICDLIGALNIPLILVAGTYLGSLSHTLTAIEVAEKRGLKIAALVLNETTGSTVSIAATQESLGHFWHGPVVALRHEPAAPRSHAATNAAAFEKLAEILP</sequence>
<comment type="cofactor">
    <cofactor evidence="9">
        <name>Mg(2+)</name>
        <dbReference type="ChEBI" id="CHEBI:18420"/>
    </cofactor>
</comment>
<dbReference type="AlphaFoldDB" id="A0A3D9Z3U5"/>